<evidence type="ECO:0000313" key="2">
    <source>
        <dbReference type="Proteomes" id="UP001165422"/>
    </source>
</evidence>
<accession>A0ABS8N9T8</accession>
<comment type="caution">
    <text evidence="1">The sequence shown here is derived from an EMBL/GenBank/DDBJ whole genome shotgun (WGS) entry which is preliminary data.</text>
</comment>
<dbReference type="RefSeq" id="WP_150357972.1">
    <property type="nucleotide sequence ID" value="NZ_JAJJPB010000037.1"/>
</dbReference>
<keyword evidence="2" id="KW-1185">Reference proteome</keyword>
<proteinExistence type="predicted"/>
<name>A0ABS8N9T8_9CLOT</name>
<sequence length="77" mass="9014">MSEYKMNIKGKIVLEDYSSVYDYMSIIGENDNLTIEIDGDDDENKEIICNMLKNKKFTVSLNETCDGKRRYIKAFKM</sequence>
<protein>
    <submittedName>
        <fullName evidence="1">Uncharacterized protein</fullName>
    </submittedName>
</protein>
<gene>
    <name evidence="1" type="ORF">LN736_17225</name>
</gene>
<reference evidence="1" key="1">
    <citation type="submission" date="2021-11" db="EMBL/GenBank/DDBJ databases">
        <authorList>
            <person name="Qingchun L."/>
            <person name="Dong Z."/>
            <person name="Zongwei Q."/>
            <person name="Jia Z."/>
            <person name="Duotao L."/>
        </authorList>
    </citation>
    <scope>NUCLEOTIDE SEQUENCE</scope>
    <source>
        <strain evidence="1">WLY-B-L2</strain>
    </source>
</reference>
<dbReference type="Proteomes" id="UP001165422">
    <property type="component" value="Unassembled WGS sequence"/>
</dbReference>
<dbReference type="EMBL" id="JAJJPB010000037">
    <property type="protein sequence ID" value="MCC9296586.1"/>
    <property type="molecule type" value="Genomic_DNA"/>
</dbReference>
<organism evidence="1 2">
    <name type="scientific">Clostridium aromativorans</name>
    <dbReference type="NCBI Taxonomy" id="2836848"/>
    <lineage>
        <taxon>Bacteria</taxon>
        <taxon>Bacillati</taxon>
        <taxon>Bacillota</taxon>
        <taxon>Clostridia</taxon>
        <taxon>Eubacteriales</taxon>
        <taxon>Clostridiaceae</taxon>
        <taxon>Clostridium</taxon>
    </lineage>
</organism>
<evidence type="ECO:0000313" key="1">
    <source>
        <dbReference type="EMBL" id="MCC9296586.1"/>
    </source>
</evidence>